<proteinExistence type="predicted"/>
<dbReference type="NCBIfam" id="NF035933">
    <property type="entry name" value="ESAT6_1"/>
    <property type="match status" value="1"/>
</dbReference>
<gene>
    <name evidence="2" type="ORF">BVG79_00901</name>
</gene>
<keyword evidence="1" id="KW-0732">Signal</keyword>
<dbReference type="AlphaFoldDB" id="A0A1W6NYM3"/>
<dbReference type="EMBL" id="CP019937">
    <property type="protein sequence ID" value="ARO14253.1"/>
    <property type="molecule type" value="Genomic_DNA"/>
</dbReference>
<protein>
    <submittedName>
        <fullName evidence="2">Uncharacterized protein</fullName>
    </submittedName>
</protein>
<reference evidence="2 3" key="1">
    <citation type="submission" date="2017-02" db="EMBL/GenBank/DDBJ databases">
        <title>Ketogulonicigenium robustum SPU B003 Genome sequencing and assembly.</title>
        <authorList>
            <person name="Li Y."/>
            <person name="Liu L."/>
            <person name="Wang C."/>
            <person name="Zhang M."/>
            <person name="Zhang T."/>
            <person name="Zhang Y."/>
        </authorList>
    </citation>
    <scope>NUCLEOTIDE SEQUENCE [LARGE SCALE GENOMIC DNA]</scope>
    <source>
        <strain evidence="2 3">SPU_B003</strain>
    </source>
</reference>
<dbReference type="RefSeq" id="WP_236951420.1">
    <property type="nucleotide sequence ID" value="NZ_CP019937.1"/>
</dbReference>
<name>A0A1W6NYM3_9RHOB</name>
<evidence type="ECO:0000256" key="1">
    <source>
        <dbReference type="SAM" id="SignalP"/>
    </source>
</evidence>
<organism evidence="2 3">
    <name type="scientific">Ketogulonicigenium robustum</name>
    <dbReference type="NCBI Taxonomy" id="92947"/>
    <lineage>
        <taxon>Bacteria</taxon>
        <taxon>Pseudomonadati</taxon>
        <taxon>Pseudomonadota</taxon>
        <taxon>Alphaproteobacteria</taxon>
        <taxon>Rhodobacterales</taxon>
        <taxon>Roseobacteraceae</taxon>
        <taxon>Ketogulonicigenium</taxon>
    </lineage>
</organism>
<feature type="signal peptide" evidence="1">
    <location>
        <begin position="1"/>
        <end position="22"/>
    </location>
</feature>
<keyword evidence="3" id="KW-1185">Reference proteome</keyword>
<sequence>MFNIRTAVVAAVACMGATAAFAQAPAMPTQDDMIAASKNQLGILEYCQGKGFVEQDVVDIQNRLMAALPPSETPDVAEAAYQQGLEGKVSAMGTEVSIADAATAQGTTEEAFCGQISDLVKQLGASLPAQ</sequence>
<dbReference type="Proteomes" id="UP000242447">
    <property type="component" value="Chromosome"/>
</dbReference>
<evidence type="ECO:0000313" key="2">
    <source>
        <dbReference type="EMBL" id="ARO14253.1"/>
    </source>
</evidence>
<accession>A0A1W6NYM3</accession>
<evidence type="ECO:0000313" key="3">
    <source>
        <dbReference type="Proteomes" id="UP000242447"/>
    </source>
</evidence>
<dbReference type="KEGG" id="kro:BVG79_00901"/>
<feature type="chain" id="PRO_5012732526" evidence="1">
    <location>
        <begin position="23"/>
        <end position="130"/>
    </location>
</feature>